<dbReference type="AlphaFoldDB" id="A0A7W8L9D3"/>
<sequence>MAGCNASVRPEFASPSTMRPIPTVGWALHGNRTHSTTGALIVTQNTYPREDLVETILRYVEEQLAEPTR</sequence>
<protein>
    <submittedName>
        <fullName evidence="1">Uncharacterized protein</fullName>
    </submittedName>
</protein>
<name>A0A7W8L9D3_9BURK</name>
<proteinExistence type="predicted"/>
<dbReference type="Proteomes" id="UP000592820">
    <property type="component" value="Unassembled WGS sequence"/>
</dbReference>
<evidence type="ECO:0000313" key="2">
    <source>
        <dbReference type="Proteomes" id="UP000592820"/>
    </source>
</evidence>
<accession>A0A7W8L9D3</accession>
<organism evidence="1 2">
    <name type="scientific">Paraburkholderia youngii</name>
    <dbReference type="NCBI Taxonomy" id="2782701"/>
    <lineage>
        <taxon>Bacteria</taxon>
        <taxon>Pseudomonadati</taxon>
        <taxon>Pseudomonadota</taxon>
        <taxon>Betaproteobacteria</taxon>
        <taxon>Burkholderiales</taxon>
        <taxon>Burkholderiaceae</taxon>
        <taxon>Paraburkholderia</taxon>
    </lineage>
</organism>
<evidence type="ECO:0000313" key="1">
    <source>
        <dbReference type="EMBL" id="MBB5402892.1"/>
    </source>
</evidence>
<gene>
    <name evidence="1" type="ORF">HDG41_004978</name>
</gene>
<comment type="caution">
    <text evidence="1">The sequence shown here is derived from an EMBL/GenBank/DDBJ whole genome shotgun (WGS) entry which is preliminary data.</text>
</comment>
<reference evidence="1 2" key="1">
    <citation type="submission" date="2020-08" db="EMBL/GenBank/DDBJ databases">
        <title>Genomic Encyclopedia of Type Strains, Phase IV (KMG-V): Genome sequencing to study the core and pangenomes of soil and plant-associated prokaryotes.</title>
        <authorList>
            <person name="Whitman W."/>
        </authorList>
    </citation>
    <scope>NUCLEOTIDE SEQUENCE [LARGE SCALE GENOMIC DNA]</scope>
    <source>
        <strain evidence="1 2">JPY162</strain>
    </source>
</reference>
<dbReference type="EMBL" id="JACHDE010000010">
    <property type="protein sequence ID" value="MBB5402892.1"/>
    <property type="molecule type" value="Genomic_DNA"/>
</dbReference>